<dbReference type="RefSeq" id="XP_013755072.1">
    <property type="nucleotide sequence ID" value="XM_013899618.1"/>
</dbReference>
<organism evidence="2 3">
    <name type="scientific">Thecamonas trahens ATCC 50062</name>
    <dbReference type="NCBI Taxonomy" id="461836"/>
    <lineage>
        <taxon>Eukaryota</taxon>
        <taxon>Apusozoa</taxon>
        <taxon>Apusomonadida</taxon>
        <taxon>Apusomonadidae</taxon>
        <taxon>Thecamonas</taxon>
    </lineage>
</organism>
<dbReference type="Proteomes" id="UP000054408">
    <property type="component" value="Unassembled WGS sequence"/>
</dbReference>
<protein>
    <submittedName>
        <fullName evidence="2">Uncharacterized protein</fullName>
    </submittedName>
</protein>
<accession>A0A0L0DK29</accession>
<evidence type="ECO:0000256" key="1">
    <source>
        <dbReference type="SAM" id="MobiDB-lite"/>
    </source>
</evidence>
<keyword evidence="3" id="KW-1185">Reference proteome</keyword>
<dbReference type="AlphaFoldDB" id="A0A0L0DK29"/>
<sequence length="430" mass="45238">MSLQELFPGLPSAAILEQFAPVNDDEGGSGGVAEAVAEAVAEVGDVPSTPVAGPRPEAAAFTPLDYDSLSSPASVSASATASPARSPMRSPGESGRLTRSLDAMLADVETPERSARARKRRKLLVHGSPSRINPAALVFLAETLHVAKPHEHVRGSDGLVAEHRMFSLVELLNITPSTHAYRMMVLYPQPVAGSEALEMVEARRGLALEAIGPMRGYWAVYCAASELDFVWRKFVDAMAHRGKLSVPFAVVSPTVFADEEAHAAAFVVPVPASGGLAQLRALGSVVVTLTPQDCNTVYYRSCTCPTAMDTAQALCALAVEEEKHLIKSSYKMVAEPVPCSVTTSATSSRASSLSRTGSAGDCKATLRKLSFEAAIAAATKPPTAHVLYAIDRSSGKPWAVVEHDSDVASCTKAKPEAGLVDSLEFVVSAL</sequence>
<feature type="compositionally biased region" description="Low complexity" evidence="1">
    <location>
        <begin position="72"/>
        <end position="91"/>
    </location>
</feature>
<gene>
    <name evidence="2" type="ORF">AMSG_08641</name>
</gene>
<name>A0A0L0DK29_THETB</name>
<proteinExistence type="predicted"/>
<evidence type="ECO:0000313" key="3">
    <source>
        <dbReference type="Proteomes" id="UP000054408"/>
    </source>
</evidence>
<evidence type="ECO:0000313" key="2">
    <source>
        <dbReference type="EMBL" id="KNC52759.1"/>
    </source>
</evidence>
<feature type="region of interest" description="Disordered" evidence="1">
    <location>
        <begin position="72"/>
        <end position="99"/>
    </location>
</feature>
<dbReference type="GeneID" id="25567288"/>
<reference evidence="2 3" key="1">
    <citation type="submission" date="2010-05" db="EMBL/GenBank/DDBJ databases">
        <title>The Genome Sequence of Thecamonas trahens ATCC 50062.</title>
        <authorList>
            <consortium name="The Broad Institute Genome Sequencing Platform"/>
            <person name="Russ C."/>
            <person name="Cuomo C."/>
            <person name="Shea T."/>
            <person name="Young S.K."/>
            <person name="Zeng Q."/>
            <person name="Koehrsen M."/>
            <person name="Haas B."/>
            <person name="Borodovsky M."/>
            <person name="Guigo R."/>
            <person name="Alvarado L."/>
            <person name="Berlin A."/>
            <person name="Bochicchio J."/>
            <person name="Borenstein D."/>
            <person name="Chapman S."/>
            <person name="Chen Z."/>
            <person name="Freedman E."/>
            <person name="Gellesch M."/>
            <person name="Goldberg J."/>
            <person name="Griggs A."/>
            <person name="Gujja S."/>
            <person name="Heilman E."/>
            <person name="Heiman D."/>
            <person name="Hepburn T."/>
            <person name="Howarth C."/>
            <person name="Jen D."/>
            <person name="Larson L."/>
            <person name="Mehta T."/>
            <person name="Park D."/>
            <person name="Pearson M."/>
            <person name="Roberts A."/>
            <person name="Saif S."/>
            <person name="Shenoy N."/>
            <person name="Sisk P."/>
            <person name="Stolte C."/>
            <person name="Sykes S."/>
            <person name="Thomson T."/>
            <person name="Walk T."/>
            <person name="White J."/>
            <person name="Yandava C."/>
            <person name="Burger G."/>
            <person name="Gray M.W."/>
            <person name="Holland P.W.H."/>
            <person name="King N."/>
            <person name="Lang F.B.F."/>
            <person name="Roger A.J."/>
            <person name="Ruiz-Trillo I."/>
            <person name="Lander E."/>
            <person name="Nusbaum C."/>
        </authorList>
    </citation>
    <scope>NUCLEOTIDE SEQUENCE [LARGE SCALE GENOMIC DNA]</scope>
    <source>
        <strain evidence="2 3">ATCC 50062</strain>
    </source>
</reference>
<dbReference type="EMBL" id="GL349475">
    <property type="protein sequence ID" value="KNC52759.1"/>
    <property type="molecule type" value="Genomic_DNA"/>
</dbReference>